<evidence type="ECO:0000256" key="4">
    <source>
        <dbReference type="HAMAP-Rule" id="MF_00839"/>
    </source>
</evidence>
<evidence type="ECO:0000313" key="7">
    <source>
        <dbReference type="Proteomes" id="UP001500523"/>
    </source>
</evidence>
<dbReference type="InterPro" id="IPR036567">
    <property type="entry name" value="RHF-like"/>
</dbReference>
<comment type="similarity">
    <text evidence="4">Belongs to the HPF/YfiA ribosome-associated protein family. Long HPF subfamily.</text>
</comment>
<evidence type="ECO:0000313" key="6">
    <source>
        <dbReference type="EMBL" id="GAA3694509.1"/>
    </source>
</evidence>
<comment type="subunit">
    <text evidence="4">Interacts with 100S ribosomes.</text>
</comment>
<evidence type="ECO:0000256" key="1">
    <source>
        <dbReference type="ARBA" id="ARBA00022845"/>
    </source>
</evidence>
<gene>
    <name evidence="6" type="primary">raiA</name>
    <name evidence="4" type="synonym">hpf</name>
    <name evidence="6" type="ORF">GCM10022268_01620</name>
</gene>
<dbReference type="InterPro" id="IPR050574">
    <property type="entry name" value="HPF/YfiA_ribosome-assoc"/>
</dbReference>
<name>A0ABP7CQ31_9SPHN</name>
<keyword evidence="1 4" id="KW-0810">Translation regulation</keyword>
<dbReference type="HAMAP" id="MF_00839">
    <property type="entry name" value="HPF"/>
    <property type="match status" value="1"/>
</dbReference>
<keyword evidence="4" id="KW-0963">Cytoplasm</keyword>
<evidence type="ECO:0000256" key="3">
    <source>
        <dbReference type="ARBA" id="ARBA00041148"/>
    </source>
</evidence>
<comment type="function">
    <text evidence="4">Required for dimerization of active 70S ribosomes into 100S ribosomes in stationary phase; 100S ribosomes are translationally inactive and sometimes present during exponential growth.</text>
</comment>
<proteinExistence type="inferred from homology"/>
<dbReference type="NCBIfam" id="TIGR00741">
    <property type="entry name" value="yfiA"/>
    <property type="match status" value="1"/>
</dbReference>
<dbReference type="InterPro" id="IPR034694">
    <property type="entry name" value="HPF_long/plastid"/>
</dbReference>
<accession>A0ABP7CQ31</accession>
<dbReference type="EMBL" id="BAABBF010000001">
    <property type="protein sequence ID" value="GAA3694509.1"/>
    <property type="molecule type" value="Genomic_DNA"/>
</dbReference>
<protein>
    <recommendedName>
        <fullName evidence="3 4">Ribosome hibernation promoting factor</fullName>
        <shortName evidence="4">HPF</shortName>
    </recommendedName>
</protein>
<dbReference type="Gene3D" id="3.30.505.50">
    <property type="entry name" value="Sigma 54 modulation/S30EA ribosomal protein, C-terminal domain"/>
    <property type="match status" value="1"/>
</dbReference>
<dbReference type="InterPro" id="IPR038416">
    <property type="entry name" value="Ribosom_S30AE_C_sf"/>
</dbReference>
<dbReference type="Pfam" id="PF02482">
    <property type="entry name" value="Ribosomal_S30AE"/>
    <property type="match status" value="1"/>
</dbReference>
<dbReference type="SUPFAM" id="SSF69754">
    <property type="entry name" value="Ribosome binding protein Y (YfiA homologue)"/>
    <property type="match status" value="1"/>
</dbReference>
<comment type="caution">
    <text evidence="6">The sequence shown here is derived from an EMBL/GenBank/DDBJ whole genome shotgun (WGS) entry which is preliminary data.</text>
</comment>
<dbReference type="InterPro" id="IPR032528">
    <property type="entry name" value="Ribosom_S30AE_C"/>
</dbReference>
<feature type="domain" description="Sigma 54 modulation/S30EA ribosomal protein C-terminal" evidence="5">
    <location>
        <begin position="137"/>
        <end position="190"/>
    </location>
</feature>
<dbReference type="PANTHER" id="PTHR33231:SF1">
    <property type="entry name" value="30S RIBOSOMAL PROTEIN"/>
    <property type="match status" value="1"/>
</dbReference>
<dbReference type="Pfam" id="PF16321">
    <property type="entry name" value="Ribosom_S30AE_C"/>
    <property type="match status" value="1"/>
</dbReference>
<dbReference type="Proteomes" id="UP001500523">
    <property type="component" value="Unassembled WGS sequence"/>
</dbReference>
<dbReference type="CDD" id="cd00552">
    <property type="entry name" value="RaiA"/>
    <property type="match status" value="1"/>
</dbReference>
<sequence length="212" mass="22739">MEKTMDIRISGHQVETGDALKIHVQDRLQGIADKYFSRAISAEVTFGSGPHDVGFRCDIVAHVMKGLVLKGSNDAQDAHPAFDGAAEKIEKQLRRYMRRLKDRHAAQAIEVAEAGAYDNAGYTLFAESTEEDDQGDAPLIVAETRVDIPDASVGDAVMMLDLRNTAALLFRNSGTGAYNMVYRRGDGTIGWVEPQRDGAAANAAAGSTAAAA</sequence>
<reference evidence="7" key="1">
    <citation type="journal article" date="2019" name="Int. J. Syst. Evol. Microbiol.">
        <title>The Global Catalogue of Microorganisms (GCM) 10K type strain sequencing project: providing services to taxonomists for standard genome sequencing and annotation.</title>
        <authorList>
            <consortium name="The Broad Institute Genomics Platform"/>
            <consortium name="The Broad Institute Genome Sequencing Center for Infectious Disease"/>
            <person name="Wu L."/>
            <person name="Ma J."/>
        </authorList>
    </citation>
    <scope>NUCLEOTIDE SEQUENCE [LARGE SCALE GENOMIC DNA]</scope>
    <source>
        <strain evidence="7">JCM 17498</strain>
    </source>
</reference>
<dbReference type="PANTHER" id="PTHR33231">
    <property type="entry name" value="30S RIBOSOMAL PROTEIN"/>
    <property type="match status" value="1"/>
</dbReference>
<organism evidence="6 7">
    <name type="scientific">Sphingomonas cynarae</name>
    <dbReference type="NCBI Taxonomy" id="930197"/>
    <lineage>
        <taxon>Bacteria</taxon>
        <taxon>Pseudomonadati</taxon>
        <taxon>Pseudomonadota</taxon>
        <taxon>Alphaproteobacteria</taxon>
        <taxon>Sphingomonadales</taxon>
        <taxon>Sphingomonadaceae</taxon>
        <taxon>Sphingomonas</taxon>
    </lineage>
</organism>
<comment type="subcellular location">
    <subcellularLocation>
        <location evidence="4">Cytoplasm</location>
    </subcellularLocation>
</comment>
<dbReference type="InterPro" id="IPR003489">
    <property type="entry name" value="RHF/RaiA"/>
</dbReference>
<keyword evidence="7" id="KW-1185">Reference proteome</keyword>
<dbReference type="Gene3D" id="3.30.160.100">
    <property type="entry name" value="Ribosome hibernation promotion factor-like"/>
    <property type="match status" value="1"/>
</dbReference>
<comment type="subunit">
    <text evidence="2">Associates exclusively with 100S ribosomes, which are dimers of 70S ribosomes.</text>
</comment>
<evidence type="ECO:0000259" key="5">
    <source>
        <dbReference type="Pfam" id="PF16321"/>
    </source>
</evidence>
<evidence type="ECO:0000256" key="2">
    <source>
        <dbReference type="ARBA" id="ARBA00038695"/>
    </source>
</evidence>